<accession>A0A0A9E2C4</accession>
<protein>
    <submittedName>
        <fullName evidence="2">Uncharacterized protein</fullName>
    </submittedName>
</protein>
<feature type="compositionally biased region" description="Polar residues" evidence="1">
    <location>
        <begin position="30"/>
        <end position="39"/>
    </location>
</feature>
<dbReference type="AlphaFoldDB" id="A0A0A9E2C4"/>
<feature type="region of interest" description="Disordered" evidence="1">
    <location>
        <begin position="1"/>
        <end position="39"/>
    </location>
</feature>
<dbReference type="EMBL" id="GBRH01203699">
    <property type="protein sequence ID" value="JAD94196.1"/>
    <property type="molecule type" value="Transcribed_RNA"/>
</dbReference>
<name>A0A0A9E2C4_ARUDO</name>
<evidence type="ECO:0000313" key="2">
    <source>
        <dbReference type="EMBL" id="JAD94196.1"/>
    </source>
</evidence>
<organism evidence="2">
    <name type="scientific">Arundo donax</name>
    <name type="common">Giant reed</name>
    <name type="synonym">Donax arundinaceus</name>
    <dbReference type="NCBI Taxonomy" id="35708"/>
    <lineage>
        <taxon>Eukaryota</taxon>
        <taxon>Viridiplantae</taxon>
        <taxon>Streptophyta</taxon>
        <taxon>Embryophyta</taxon>
        <taxon>Tracheophyta</taxon>
        <taxon>Spermatophyta</taxon>
        <taxon>Magnoliopsida</taxon>
        <taxon>Liliopsida</taxon>
        <taxon>Poales</taxon>
        <taxon>Poaceae</taxon>
        <taxon>PACMAD clade</taxon>
        <taxon>Arundinoideae</taxon>
        <taxon>Arundineae</taxon>
        <taxon>Arundo</taxon>
    </lineage>
</organism>
<feature type="compositionally biased region" description="Basic and acidic residues" evidence="1">
    <location>
        <begin position="18"/>
        <end position="29"/>
    </location>
</feature>
<proteinExistence type="predicted"/>
<reference evidence="2" key="2">
    <citation type="journal article" date="2015" name="Data Brief">
        <title>Shoot transcriptome of the giant reed, Arundo donax.</title>
        <authorList>
            <person name="Barrero R.A."/>
            <person name="Guerrero F.D."/>
            <person name="Moolhuijzen P."/>
            <person name="Goolsby J.A."/>
            <person name="Tidwell J."/>
            <person name="Bellgard S.E."/>
            <person name="Bellgard M.I."/>
        </authorList>
    </citation>
    <scope>NUCLEOTIDE SEQUENCE</scope>
    <source>
        <tissue evidence="2">Shoot tissue taken approximately 20 cm above the soil surface</tissue>
    </source>
</reference>
<feature type="compositionally biased region" description="Polar residues" evidence="1">
    <location>
        <begin position="8"/>
        <end position="17"/>
    </location>
</feature>
<sequence>MLTELSDGHSQQMTQANDSKKPSFTHKELSTNIQTGDTDTITKQCRMKMSRRFEWHFLQCVRT</sequence>
<reference evidence="2" key="1">
    <citation type="submission" date="2014-09" db="EMBL/GenBank/DDBJ databases">
        <authorList>
            <person name="Magalhaes I.L.F."/>
            <person name="Oliveira U."/>
            <person name="Santos F.R."/>
            <person name="Vidigal T.H.D.A."/>
            <person name="Brescovit A.D."/>
            <person name="Santos A.J."/>
        </authorList>
    </citation>
    <scope>NUCLEOTIDE SEQUENCE</scope>
    <source>
        <tissue evidence="2">Shoot tissue taken approximately 20 cm above the soil surface</tissue>
    </source>
</reference>
<evidence type="ECO:0000256" key="1">
    <source>
        <dbReference type="SAM" id="MobiDB-lite"/>
    </source>
</evidence>